<accession>A0ABY9IRR9</accession>
<keyword evidence="2" id="KW-0732">Signal</keyword>
<protein>
    <recommendedName>
        <fullName evidence="5">Lipoprotein</fullName>
    </recommendedName>
</protein>
<dbReference type="Proteomes" id="UP001235744">
    <property type="component" value="Chromosome"/>
</dbReference>
<evidence type="ECO:0008006" key="5">
    <source>
        <dbReference type="Google" id="ProtNLM"/>
    </source>
</evidence>
<gene>
    <name evidence="3" type="ORF">P8A19_19505</name>
</gene>
<dbReference type="RefSeq" id="WP_306070983.1">
    <property type="nucleotide sequence ID" value="NZ_CP120988.1"/>
</dbReference>
<feature type="chain" id="PRO_5046841676" description="Lipoprotein" evidence="2">
    <location>
        <begin position="34"/>
        <end position="200"/>
    </location>
</feature>
<feature type="region of interest" description="Disordered" evidence="1">
    <location>
        <begin position="33"/>
        <end position="93"/>
    </location>
</feature>
<reference evidence="3 4" key="1">
    <citation type="submission" date="2023-03" db="EMBL/GenBank/DDBJ databases">
        <title>Isolation and description of six Streptomyces strains from soil environments, able to metabolize different microbial glucans.</title>
        <authorList>
            <person name="Widen T."/>
            <person name="Larsbrink J."/>
        </authorList>
    </citation>
    <scope>NUCLEOTIDE SEQUENCE [LARGE SCALE GENOMIC DNA]</scope>
    <source>
        <strain evidence="3 4">Alt2</strain>
    </source>
</reference>
<evidence type="ECO:0000256" key="1">
    <source>
        <dbReference type="SAM" id="MobiDB-lite"/>
    </source>
</evidence>
<feature type="compositionally biased region" description="Low complexity" evidence="1">
    <location>
        <begin position="69"/>
        <end position="78"/>
    </location>
</feature>
<sequence>MPFTPHRGARLRRTAAAAALLALTVTACGTEHAGQQQAQSAPPRPSFAPRPKCAQPTEAPSKQTPTPTPTADAATGTPHEGNSDDRPPNYADNHAYRMAGELSSDKRAKGEASAERIRYELEKARKEGDVSEKRITAALAHLGCGKEHGVYIWDGLYSVHTGDVCVSGHVTKEELTISVHGAYAEPQPGTGPCVENRGGH</sequence>
<evidence type="ECO:0000313" key="4">
    <source>
        <dbReference type="Proteomes" id="UP001235744"/>
    </source>
</evidence>
<dbReference type="EMBL" id="CP120988">
    <property type="protein sequence ID" value="WLQ57504.1"/>
    <property type="molecule type" value="Genomic_DNA"/>
</dbReference>
<dbReference type="PROSITE" id="PS51257">
    <property type="entry name" value="PROKAR_LIPOPROTEIN"/>
    <property type="match status" value="1"/>
</dbReference>
<proteinExistence type="predicted"/>
<evidence type="ECO:0000313" key="3">
    <source>
        <dbReference type="EMBL" id="WLQ57504.1"/>
    </source>
</evidence>
<name>A0ABY9IRR9_9ACTN</name>
<feature type="signal peptide" evidence="2">
    <location>
        <begin position="1"/>
        <end position="33"/>
    </location>
</feature>
<evidence type="ECO:0000256" key="2">
    <source>
        <dbReference type="SAM" id="SignalP"/>
    </source>
</evidence>
<organism evidence="3 4">
    <name type="scientific">Streptomyces poriferorum</name>
    <dbReference type="NCBI Taxonomy" id="2798799"/>
    <lineage>
        <taxon>Bacteria</taxon>
        <taxon>Bacillati</taxon>
        <taxon>Actinomycetota</taxon>
        <taxon>Actinomycetes</taxon>
        <taxon>Kitasatosporales</taxon>
        <taxon>Streptomycetaceae</taxon>
        <taxon>Streptomyces</taxon>
    </lineage>
</organism>
<keyword evidence="4" id="KW-1185">Reference proteome</keyword>